<feature type="transmembrane region" description="Helical" evidence="1">
    <location>
        <begin position="12"/>
        <end position="36"/>
    </location>
</feature>
<reference evidence="2" key="1">
    <citation type="journal article" date="2020" name="Stud. Mycol.">
        <title>101 Dothideomycetes genomes: a test case for predicting lifestyles and emergence of pathogens.</title>
        <authorList>
            <person name="Haridas S."/>
            <person name="Albert R."/>
            <person name="Binder M."/>
            <person name="Bloem J."/>
            <person name="Labutti K."/>
            <person name="Salamov A."/>
            <person name="Andreopoulos B."/>
            <person name="Baker S."/>
            <person name="Barry K."/>
            <person name="Bills G."/>
            <person name="Bluhm B."/>
            <person name="Cannon C."/>
            <person name="Castanera R."/>
            <person name="Culley D."/>
            <person name="Daum C."/>
            <person name="Ezra D."/>
            <person name="Gonzalez J."/>
            <person name="Henrissat B."/>
            <person name="Kuo A."/>
            <person name="Liang C."/>
            <person name="Lipzen A."/>
            <person name="Lutzoni F."/>
            <person name="Magnuson J."/>
            <person name="Mondo S."/>
            <person name="Nolan M."/>
            <person name="Ohm R."/>
            <person name="Pangilinan J."/>
            <person name="Park H.-J."/>
            <person name="Ramirez L."/>
            <person name="Alfaro M."/>
            <person name="Sun H."/>
            <person name="Tritt A."/>
            <person name="Yoshinaga Y."/>
            <person name="Zwiers L.-H."/>
            <person name="Turgeon B."/>
            <person name="Goodwin S."/>
            <person name="Spatafora J."/>
            <person name="Crous P."/>
            <person name="Grigoriev I."/>
        </authorList>
    </citation>
    <scope>NUCLEOTIDE SEQUENCE</scope>
    <source>
        <strain evidence="2">CBS 133067</strain>
    </source>
</reference>
<evidence type="ECO:0000313" key="3">
    <source>
        <dbReference type="Proteomes" id="UP000799772"/>
    </source>
</evidence>
<keyword evidence="1" id="KW-1133">Transmembrane helix</keyword>
<dbReference type="AlphaFoldDB" id="A0A9P4IIC6"/>
<keyword evidence="1" id="KW-0812">Transmembrane</keyword>
<comment type="caution">
    <text evidence="2">The sequence shown here is derived from an EMBL/GenBank/DDBJ whole genome shotgun (WGS) entry which is preliminary data.</text>
</comment>
<proteinExistence type="predicted"/>
<protein>
    <recommendedName>
        <fullName evidence="4">F-box domain-containing protein</fullName>
    </recommendedName>
</protein>
<name>A0A9P4IIC6_9PEZI</name>
<evidence type="ECO:0000256" key="1">
    <source>
        <dbReference type="SAM" id="Phobius"/>
    </source>
</evidence>
<keyword evidence="1" id="KW-0472">Membrane</keyword>
<evidence type="ECO:0008006" key="4">
    <source>
        <dbReference type="Google" id="ProtNLM"/>
    </source>
</evidence>
<gene>
    <name evidence="2" type="ORF">NA57DRAFT_55765</name>
</gene>
<dbReference type="EMBL" id="ML978125">
    <property type="protein sequence ID" value="KAF2099825.1"/>
    <property type="molecule type" value="Genomic_DNA"/>
</dbReference>
<dbReference type="Proteomes" id="UP000799772">
    <property type="component" value="Unassembled WGS sequence"/>
</dbReference>
<evidence type="ECO:0000313" key="2">
    <source>
        <dbReference type="EMBL" id="KAF2099825.1"/>
    </source>
</evidence>
<keyword evidence="3" id="KW-1185">Reference proteome</keyword>
<sequence length="268" mass="30682">MLAGALKIALLWSFAGFWQIAMLFKSFVGIAVLVVLSMEGLHTVWRWYKTSTASALPVILERKADKAAERRISGFRIMDLPAEIRVQILNYCAEIPVSIDQRLFRKYQPVIVATTMVSRKLRNEAEETFYARNTFVYDFGAHRNTLAENFEAVRDRRMMRRYLQPDTPYPFPHRVRPMIRHLALVLVVPKPSEMSQAVKLWMSPLVSLKRDGFTKLTSLKVSFSVVYGLAEGKLKPAVRATMEQAARRFVSEIQLPATTVDIDWSGLQ</sequence>
<organism evidence="2 3">
    <name type="scientific">Rhizodiscina lignyota</name>
    <dbReference type="NCBI Taxonomy" id="1504668"/>
    <lineage>
        <taxon>Eukaryota</taxon>
        <taxon>Fungi</taxon>
        <taxon>Dikarya</taxon>
        <taxon>Ascomycota</taxon>
        <taxon>Pezizomycotina</taxon>
        <taxon>Dothideomycetes</taxon>
        <taxon>Pleosporomycetidae</taxon>
        <taxon>Aulographales</taxon>
        <taxon>Rhizodiscinaceae</taxon>
        <taxon>Rhizodiscina</taxon>
    </lineage>
</organism>
<accession>A0A9P4IIC6</accession>